<dbReference type="Gene3D" id="3.30.565.10">
    <property type="entry name" value="Histidine kinase-like ATPase, C-terminal domain"/>
    <property type="match status" value="1"/>
</dbReference>
<dbReference type="PANTHER" id="PTHR35526">
    <property type="entry name" value="ANTI-SIGMA-F FACTOR RSBW-RELATED"/>
    <property type="match status" value="1"/>
</dbReference>
<dbReference type="Pfam" id="PF13581">
    <property type="entry name" value="HATPase_c_2"/>
    <property type="match status" value="1"/>
</dbReference>
<dbReference type="PANTHER" id="PTHR35526:SF3">
    <property type="entry name" value="ANTI-SIGMA-F FACTOR RSBW"/>
    <property type="match status" value="1"/>
</dbReference>
<feature type="compositionally biased region" description="Pro residues" evidence="2">
    <location>
        <begin position="1"/>
        <end position="10"/>
    </location>
</feature>
<keyword evidence="1" id="KW-0723">Serine/threonine-protein kinase</keyword>
<dbReference type="InterPro" id="IPR036890">
    <property type="entry name" value="HATPase_C_sf"/>
</dbReference>
<keyword evidence="1" id="KW-0418">Kinase</keyword>
<evidence type="ECO:0000313" key="4">
    <source>
        <dbReference type="EMBL" id="TWF89762.1"/>
    </source>
</evidence>
<dbReference type="AlphaFoldDB" id="A0A561TRM3"/>
<dbReference type="OrthoDB" id="3852691at2"/>
<gene>
    <name evidence="4" type="ORF">FHX78_116805</name>
</gene>
<reference evidence="4 5" key="1">
    <citation type="submission" date="2019-06" db="EMBL/GenBank/DDBJ databases">
        <title>Sequencing the genomes of 1000 actinobacteria strains.</title>
        <authorList>
            <person name="Klenk H.-P."/>
        </authorList>
    </citation>
    <scope>NUCLEOTIDE SEQUENCE [LARGE SCALE GENOMIC DNA]</scope>
    <source>
        <strain evidence="4 5">DSM 41695</strain>
    </source>
</reference>
<dbReference type="GO" id="GO:0004674">
    <property type="term" value="F:protein serine/threonine kinase activity"/>
    <property type="evidence" value="ECO:0007669"/>
    <property type="project" value="UniProtKB-KW"/>
</dbReference>
<evidence type="ECO:0000256" key="2">
    <source>
        <dbReference type="SAM" id="MobiDB-lite"/>
    </source>
</evidence>
<feature type="domain" description="Histidine kinase/HSP90-like ATPase" evidence="3">
    <location>
        <begin position="57"/>
        <end position="174"/>
    </location>
</feature>
<name>A0A561TRM3_9ACTN</name>
<evidence type="ECO:0000259" key="3">
    <source>
        <dbReference type="Pfam" id="PF13581"/>
    </source>
</evidence>
<evidence type="ECO:0000313" key="5">
    <source>
        <dbReference type="Proteomes" id="UP000316603"/>
    </source>
</evidence>
<accession>A0A561TRM3</accession>
<dbReference type="EMBL" id="VIWV01000001">
    <property type="protein sequence ID" value="TWF89762.1"/>
    <property type="molecule type" value="Genomic_DNA"/>
</dbReference>
<feature type="region of interest" description="Disordered" evidence="2">
    <location>
        <begin position="174"/>
        <end position="202"/>
    </location>
</feature>
<proteinExistence type="predicted"/>
<protein>
    <submittedName>
        <fullName evidence="4">Anti-sigma regulatory factor (Ser/Thr protein kinase)</fullName>
    </submittedName>
</protein>
<dbReference type="InterPro" id="IPR050267">
    <property type="entry name" value="Anti-sigma-factor_SerPK"/>
</dbReference>
<dbReference type="SUPFAM" id="SSF55874">
    <property type="entry name" value="ATPase domain of HSP90 chaperone/DNA topoisomerase II/histidine kinase"/>
    <property type="match status" value="1"/>
</dbReference>
<dbReference type="Proteomes" id="UP000316603">
    <property type="component" value="Unassembled WGS sequence"/>
</dbReference>
<dbReference type="CDD" id="cd16936">
    <property type="entry name" value="HATPase_RsbW-like"/>
    <property type="match status" value="1"/>
</dbReference>
<dbReference type="InterPro" id="IPR003594">
    <property type="entry name" value="HATPase_dom"/>
</dbReference>
<feature type="region of interest" description="Disordered" evidence="2">
    <location>
        <begin position="1"/>
        <end position="61"/>
    </location>
</feature>
<keyword evidence="5" id="KW-1185">Reference proteome</keyword>
<organism evidence="4 5">
    <name type="scientific">Streptomyces capillispiralis</name>
    <dbReference type="NCBI Taxonomy" id="68182"/>
    <lineage>
        <taxon>Bacteria</taxon>
        <taxon>Bacillati</taxon>
        <taxon>Actinomycetota</taxon>
        <taxon>Actinomycetes</taxon>
        <taxon>Kitasatosporales</taxon>
        <taxon>Streptomycetaceae</taxon>
        <taxon>Streptomyces</taxon>
    </lineage>
</organism>
<keyword evidence="1" id="KW-0808">Transferase</keyword>
<sequence length="202" mass="21749">MARLPLPSPPRHATDEPSPRSPGGEPTAPLPQPDGFGRLASGLSTSRPPRETRAFDLSASPASVRTAREGVRELLTARGVDDEVCDNAVIVTSELVTNALTHSAGDRIVCRVHVTADLVRIEVEDQARGPELPLLRRPGPDDQNGRGLLLVDALSSDWSVSRVAGGHGRVVRAQLDLFPRPRPRRTTRPERPSPGRRPSSSP</sequence>
<evidence type="ECO:0000256" key="1">
    <source>
        <dbReference type="ARBA" id="ARBA00022527"/>
    </source>
</evidence>
<comment type="caution">
    <text evidence="4">The sequence shown here is derived from an EMBL/GenBank/DDBJ whole genome shotgun (WGS) entry which is preliminary data.</text>
</comment>